<protein>
    <recommendedName>
        <fullName evidence="6">Hydrogenase maturation nickel metallochaperone HypA</fullName>
    </recommendedName>
</protein>
<keyword evidence="2" id="KW-0479">Metal-binding</keyword>
<dbReference type="Gene3D" id="3.30.2320.50">
    <property type="match status" value="1"/>
</dbReference>
<gene>
    <name evidence="4" type="ORF">A2257_03185</name>
</gene>
<evidence type="ECO:0000313" key="4">
    <source>
        <dbReference type="EMBL" id="OGF20751.1"/>
    </source>
</evidence>
<name>A0A1F5S397_9BACT</name>
<keyword evidence="1" id="KW-0533">Nickel</keyword>
<keyword evidence="3" id="KW-0862">Zinc</keyword>
<dbReference type="GO" id="GO:0051604">
    <property type="term" value="P:protein maturation"/>
    <property type="evidence" value="ECO:0007669"/>
    <property type="project" value="InterPro"/>
</dbReference>
<evidence type="ECO:0000256" key="3">
    <source>
        <dbReference type="ARBA" id="ARBA00022833"/>
    </source>
</evidence>
<organism evidence="4 5">
    <name type="scientific">Candidatus Falkowbacteria bacterium RIFOXYA2_FULL_38_12</name>
    <dbReference type="NCBI Taxonomy" id="1797993"/>
    <lineage>
        <taxon>Bacteria</taxon>
        <taxon>Candidatus Falkowiibacteriota</taxon>
    </lineage>
</organism>
<proteinExistence type="predicted"/>
<dbReference type="Proteomes" id="UP000177407">
    <property type="component" value="Unassembled WGS sequence"/>
</dbReference>
<evidence type="ECO:0000256" key="2">
    <source>
        <dbReference type="ARBA" id="ARBA00022723"/>
    </source>
</evidence>
<reference evidence="4 5" key="1">
    <citation type="journal article" date="2016" name="Nat. Commun.">
        <title>Thousands of microbial genomes shed light on interconnected biogeochemical processes in an aquifer system.</title>
        <authorList>
            <person name="Anantharaman K."/>
            <person name="Brown C.T."/>
            <person name="Hug L.A."/>
            <person name="Sharon I."/>
            <person name="Castelle C.J."/>
            <person name="Probst A.J."/>
            <person name="Thomas B.C."/>
            <person name="Singh A."/>
            <person name="Wilkins M.J."/>
            <person name="Karaoz U."/>
            <person name="Brodie E.L."/>
            <person name="Williams K.H."/>
            <person name="Hubbard S.S."/>
            <person name="Banfield J.F."/>
        </authorList>
    </citation>
    <scope>NUCLEOTIDE SEQUENCE [LARGE SCALE GENOMIC DNA]</scope>
</reference>
<evidence type="ECO:0008006" key="6">
    <source>
        <dbReference type="Google" id="ProtNLM"/>
    </source>
</evidence>
<evidence type="ECO:0000256" key="1">
    <source>
        <dbReference type="ARBA" id="ARBA00022596"/>
    </source>
</evidence>
<dbReference type="InterPro" id="IPR000688">
    <property type="entry name" value="HypA/HybF"/>
</dbReference>
<comment type="caution">
    <text evidence="4">The sequence shown here is derived from an EMBL/GenBank/DDBJ whole genome shotgun (WGS) entry which is preliminary data.</text>
</comment>
<dbReference type="GO" id="GO:0016151">
    <property type="term" value="F:nickel cation binding"/>
    <property type="evidence" value="ECO:0007669"/>
    <property type="project" value="InterPro"/>
</dbReference>
<evidence type="ECO:0000313" key="5">
    <source>
        <dbReference type="Proteomes" id="UP000177407"/>
    </source>
</evidence>
<accession>A0A1F5S397</accession>
<dbReference type="Pfam" id="PF01155">
    <property type="entry name" value="HypA"/>
    <property type="match status" value="1"/>
</dbReference>
<dbReference type="EMBL" id="MFGA01000020">
    <property type="protein sequence ID" value="OGF20751.1"/>
    <property type="molecule type" value="Genomic_DNA"/>
</dbReference>
<sequence length="87" mass="9958">MHDLHEADRILKLVLDHAERNNFKKVTKIIIGLGNIIEHGLNIDPDNLKFNISMLARETKADEAEIVVEKIDGDTWELKEIEGDKNI</sequence>
<dbReference type="AlphaFoldDB" id="A0A1F5S397"/>